<dbReference type="InterPro" id="IPR001783">
    <property type="entry name" value="Lumazine-bd"/>
</dbReference>
<evidence type="ECO:0000256" key="4">
    <source>
        <dbReference type="ARBA" id="ARBA00012827"/>
    </source>
</evidence>
<dbReference type="AlphaFoldDB" id="A0A4R6TCA4"/>
<name>A0A4R6TCA4_9FLAO</name>
<evidence type="ECO:0000256" key="7">
    <source>
        <dbReference type="ARBA" id="ARBA00022679"/>
    </source>
</evidence>
<keyword evidence="6" id="KW-0686">Riboflavin biosynthesis</keyword>
<gene>
    <name evidence="12" type="ORF">DFQ07_3069</name>
</gene>
<dbReference type="PIRSF" id="PIRSF000498">
    <property type="entry name" value="Riboflavin_syn_A"/>
    <property type="match status" value="1"/>
</dbReference>
<dbReference type="InterPro" id="IPR023366">
    <property type="entry name" value="ATP_synth_asu-like_sf"/>
</dbReference>
<dbReference type="InterPro" id="IPR017938">
    <property type="entry name" value="Riboflavin_synthase-like_b-brl"/>
</dbReference>
<proteinExistence type="predicted"/>
<dbReference type="CDD" id="cd00402">
    <property type="entry name" value="Riboflavin_synthase_like"/>
    <property type="match status" value="1"/>
</dbReference>
<evidence type="ECO:0000256" key="5">
    <source>
        <dbReference type="ARBA" id="ARBA00013950"/>
    </source>
</evidence>
<evidence type="ECO:0000313" key="12">
    <source>
        <dbReference type="EMBL" id="TDQ21972.1"/>
    </source>
</evidence>
<dbReference type="PROSITE" id="PS51177">
    <property type="entry name" value="LUMAZINE_BIND"/>
    <property type="match status" value="2"/>
</dbReference>
<dbReference type="Proteomes" id="UP000295390">
    <property type="component" value="Unassembled WGS sequence"/>
</dbReference>
<evidence type="ECO:0000259" key="11">
    <source>
        <dbReference type="PROSITE" id="PS51177"/>
    </source>
</evidence>
<evidence type="ECO:0000256" key="2">
    <source>
        <dbReference type="ARBA" id="ARBA00002803"/>
    </source>
</evidence>
<feature type="domain" description="Lumazine-binding" evidence="11">
    <location>
        <begin position="11"/>
        <end position="105"/>
    </location>
</feature>
<dbReference type="NCBIfam" id="NF006767">
    <property type="entry name" value="PRK09289.1"/>
    <property type="match status" value="1"/>
</dbReference>
<dbReference type="FunFam" id="2.40.30.20:FF:000003">
    <property type="entry name" value="Riboflavin synthase, alpha subunit"/>
    <property type="match status" value="1"/>
</dbReference>
<evidence type="ECO:0000313" key="13">
    <source>
        <dbReference type="Proteomes" id="UP000295390"/>
    </source>
</evidence>
<dbReference type="GO" id="GO:0004746">
    <property type="term" value="F:riboflavin synthase activity"/>
    <property type="evidence" value="ECO:0007669"/>
    <property type="project" value="UniProtKB-UniRule"/>
</dbReference>
<accession>A0A4R6TCA4</accession>
<evidence type="ECO:0000256" key="3">
    <source>
        <dbReference type="ARBA" id="ARBA00004887"/>
    </source>
</evidence>
<dbReference type="GO" id="GO:0009231">
    <property type="term" value="P:riboflavin biosynthetic process"/>
    <property type="evidence" value="ECO:0007669"/>
    <property type="project" value="UniProtKB-KW"/>
</dbReference>
<reference evidence="12 13" key="1">
    <citation type="submission" date="2019-03" db="EMBL/GenBank/DDBJ databases">
        <title>Genomic Encyclopedia of Type Strains, Phase III (KMG-III): the genomes of soil and plant-associated and newly described type strains.</title>
        <authorList>
            <person name="Whitman W."/>
        </authorList>
    </citation>
    <scope>NUCLEOTIDE SEQUENCE [LARGE SCALE GENOMIC DNA]</scope>
    <source>
        <strain evidence="12 13">CECT 8283</strain>
    </source>
</reference>
<dbReference type="EMBL" id="SNYH01000007">
    <property type="protein sequence ID" value="TDQ21972.1"/>
    <property type="molecule type" value="Genomic_DNA"/>
</dbReference>
<comment type="catalytic activity">
    <reaction evidence="1">
        <text>2 6,7-dimethyl-8-(1-D-ribityl)lumazine + H(+) = 5-amino-6-(D-ribitylamino)uracil + riboflavin</text>
        <dbReference type="Rhea" id="RHEA:20772"/>
        <dbReference type="ChEBI" id="CHEBI:15378"/>
        <dbReference type="ChEBI" id="CHEBI:15934"/>
        <dbReference type="ChEBI" id="CHEBI:57986"/>
        <dbReference type="ChEBI" id="CHEBI:58201"/>
        <dbReference type="EC" id="2.5.1.9"/>
    </reaction>
</comment>
<dbReference type="PANTHER" id="PTHR21098">
    <property type="entry name" value="RIBOFLAVIN SYNTHASE ALPHA CHAIN"/>
    <property type="match status" value="1"/>
</dbReference>
<evidence type="ECO:0000256" key="9">
    <source>
        <dbReference type="NCBIfam" id="TIGR00187"/>
    </source>
</evidence>
<dbReference type="EC" id="2.5.1.9" evidence="4 9"/>
<evidence type="ECO:0000256" key="1">
    <source>
        <dbReference type="ARBA" id="ARBA00000968"/>
    </source>
</evidence>
<comment type="caution">
    <text evidence="12">The sequence shown here is derived from an EMBL/GenBank/DDBJ whole genome shotgun (WGS) entry which is preliminary data.</text>
</comment>
<dbReference type="Gene3D" id="2.40.30.20">
    <property type="match status" value="2"/>
</dbReference>
<comment type="pathway">
    <text evidence="3">Cofactor biosynthesis; riboflavin biosynthesis; riboflavin from 2-hydroxy-3-oxobutyl phosphate and 5-amino-6-(D-ribitylamino)uracil: step 2/2.</text>
</comment>
<keyword evidence="7" id="KW-0808">Transferase</keyword>
<dbReference type="InterPro" id="IPR026017">
    <property type="entry name" value="Lumazine-bd_dom"/>
</dbReference>
<keyword evidence="8" id="KW-0677">Repeat</keyword>
<evidence type="ECO:0000256" key="6">
    <source>
        <dbReference type="ARBA" id="ARBA00022619"/>
    </source>
</evidence>
<comment type="function">
    <text evidence="2">Catalyzes the dismutation of two molecules of 6,7-dimethyl-8-ribityllumazine, resulting in the formation of riboflavin and 5-amino-6-(D-ribitylamino)uracil.</text>
</comment>
<dbReference type="NCBIfam" id="TIGR00187">
    <property type="entry name" value="ribE"/>
    <property type="match status" value="1"/>
</dbReference>
<organism evidence="12 13">
    <name type="scientific">Tenacibaculum caenipelagi</name>
    <dbReference type="NCBI Taxonomy" id="1325435"/>
    <lineage>
        <taxon>Bacteria</taxon>
        <taxon>Pseudomonadati</taxon>
        <taxon>Bacteroidota</taxon>
        <taxon>Flavobacteriia</taxon>
        <taxon>Flavobacteriales</taxon>
        <taxon>Flavobacteriaceae</taxon>
        <taxon>Tenacibaculum</taxon>
    </lineage>
</organism>
<feature type="domain" description="Lumazine-binding" evidence="11">
    <location>
        <begin position="106"/>
        <end position="202"/>
    </location>
</feature>
<dbReference type="PANTHER" id="PTHR21098:SF12">
    <property type="entry name" value="RIBOFLAVIN SYNTHASE"/>
    <property type="match status" value="1"/>
</dbReference>
<evidence type="ECO:0000256" key="8">
    <source>
        <dbReference type="ARBA" id="ARBA00022737"/>
    </source>
</evidence>
<evidence type="ECO:0000256" key="10">
    <source>
        <dbReference type="PROSITE-ProRule" id="PRU00524"/>
    </source>
</evidence>
<keyword evidence="13" id="KW-1185">Reference proteome</keyword>
<feature type="repeat" description="Lumazine-binding" evidence="10">
    <location>
        <begin position="11"/>
        <end position="105"/>
    </location>
</feature>
<protein>
    <recommendedName>
        <fullName evidence="5 9">Riboflavin synthase</fullName>
        <ecNumber evidence="4 9">2.5.1.9</ecNumber>
    </recommendedName>
</protein>
<feature type="repeat" description="Lumazine-binding" evidence="10">
    <location>
        <begin position="106"/>
        <end position="202"/>
    </location>
</feature>
<sequence>MLTKVTKFYRMFTGIIETLGIVKGIEREKENLHLTVESTITNELKIDQSVAHNGVCLTVVAIDEDEYTVTAIKETLDKTNIGDLKVGEEVNLERAMKLGARLDGHIVQGHVDRTGTCKNIQDADGSTVFTFSYDFDGSNVTIEKGSITVNGVSLTVVNSKKDEFSVAIIPYTFEHTTFKNFKVGSKVNLEFDVVGKYVARLYGLRE</sequence>
<dbReference type="SUPFAM" id="SSF63380">
    <property type="entry name" value="Riboflavin synthase domain-like"/>
    <property type="match status" value="2"/>
</dbReference>
<dbReference type="Pfam" id="PF00677">
    <property type="entry name" value="Lum_binding"/>
    <property type="match status" value="2"/>
</dbReference>